<dbReference type="PANTHER" id="PTHR30455:SF2">
    <property type="entry name" value="TRANSCRIPTIONAL REPRESSOR NRDR"/>
    <property type="match status" value="1"/>
</dbReference>
<dbReference type="PROSITE" id="PS51161">
    <property type="entry name" value="ATP_CONE"/>
    <property type="match status" value="1"/>
</dbReference>
<gene>
    <name evidence="8" type="ORF">METZ01_LOCUS50472</name>
</gene>
<evidence type="ECO:0000259" key="7">
    <source>
        <dbReference type="PROSITE" id="PS51161"/>
    </source>
</evidence>
<dbReference type="GO" id="GO:0003677">
    <property type="term" value="F:DNA binding"/>
    <property type="evidence" value="ECO:0007669"/>
    <property type="project" value="UniProtKB-KW"/>
</dbReference>
<keyword evidence="6" id="KW-0804">Transcription</keyword>
<evidence type="ECO:0000256" key="6">
    <source>
        <dbReference type="ARBA" id="ARBA00023163"/>
    </source>
</evidence>
<evidence type="ECO:0000256" key="5">
    <source>
        <dbReference type="ARBA" id="ARBA00023125"/>
    </source>
</evidence>
<protein>
    <recommendedName>
        <fullName evidence="7">ATP-cone domain-containing protein</fullName>
    </recommendedName>
</protein>
<sequence>MHCPFCSHTDTKVIDSRLIAEGSQTRRRRECPDCGERFTTFESAELLMPKIIKSRDDMREPFNEQKLREGLYRALEKRPVGEEEIETLIEDIKKDIRSYGEREVRSRLIGEVIMKRLRRLDEVAFIRFASVYRRFEDITEFSEEVEKLTKD</sequence>
<keyword evidence="3" id="KW-0067">ATP-binding</keyword>
<dbReference type="PANTHER" id="PTHR30455">
    <property type="entry name" value="TRANSCRIPTIONAL REPRESSOR NRDR"/>
    <property type="match status" value="1"/>
</dbReference>
<name>A0A381S2R3_9ZZZZ</name>
<dbReference type="InterPro" id="IPR055173">
    <property type="entry name" value="NrdR-like_N"/>
</dbReference>
<dbReference type="InterPro" id="IPR003796">
    <property type="entry name" value="RNR_NrdR-like"/>
</dbReference>
<keyword evidence="1" id="KW-0678">Repressor</keyword>
<dbReference type="HAMAP" id="MF_00440">
    <property type="entry name" value="NrdR"/>
    <property type="match status" value="1"/>
</dbReference>
<dbReference type="NCBIfam" id="TIGR00244">
    <property type="entry name" value="transcriptional regulator NrdR"/>
    <property type="match status" value="1"/>
</dbReference>
<evidence type="ECO:0000256" key="1">
    <source>
        <dbReference type="ARBA" id="ARBA00022491"/>
    </source>
</evidence>
<reference evidence="8" key="1">
    <citation type="submission" date="2018-05" db="EMBL/GenBank/DDBJ databases">
        <authorList>
            <person name="Lanie J.A."/>
            <person name="Ng W.-L."/>
            <person name="Kazmierczak K.M."/>
            <person name="Andrzejewski T.M."/>
            <person name="Davidsen T.M."/>
            <person name="Wayne K.J."/>
            <person name="Tettelin H."/>
            <person name="Glass J.I."/>
            <person name="Rusch D."/>
            <person name="Podicherti R."/>
            <person name="Tsui H.-C.T."/>
            <person name="Winkler M.E."/>
        </authorList>
    </citation>
    <scope>NUCLEOTIDE SEQUENCE</scope>
</reference>
<dbReference type="InterPro" id="IPR005144">
    <property type="entry name" value="ATP-cone_dom"/>
</dbReference>
<proteinExistence type="inferred from homology"/>
<evidence type="ECO:0000256" key="2">
    <source>
        <dbReference type="ARBA" id="ARBA00022741"/>
    </source>
</evidence>
<keyword evidence="4" id="KW-0805">Transcription regulation</keyword>
<evidence type="ECO:0000313" key="8">
    <source>
        <dbReference type="EMBL" id="SUZ97618.1"/>
    </source>
</evidence>
<keyword evidence="2" id="KW-0547">Nucleotide-binding</keyword>
<dbReference type="GO" id="GO:0008270">
    <property type="term" value="F:zinc ion binding"/>
    <property type="evidence" value="ECO:0007669"/>
    <property type="project" value="InterPro"/>
</dbReference>
<dbReference type="AlphaFoldDB" id="A0A381S2R3"/>
<dbReference type="Pfam" id="PF22811">
    <property type="entry name" value="Zn_ribbon_NrdR"/>
    <property type="match status" value="1"/>
</dbReference>
<organism evidence="8">
    <name type="scientific">marine metagenome</name>
    <dbReference type="NCBI Taxonomy" id="408172"/>
    <lineage>
        <taxon>unclassified sequences</taxon>
        <taxon>metagenomes</taxon>
        <taxon>ecological metagenomes</taxon>
    </lineage>
</organism>
<evidence type="ECO:0000256" key="3">
    <source>
        <dbReference type="ARBA" id="ARBA00022840"/>
    </source>
</evidence>
<dbReference type="GO" id="GO:0005524">
    <property type="term" value="F:ATP binding"/>
    <property type="evidence" value="ECO:0007669"/>
    <property type="project" value="UniProtKB-KW"/>
</dbReference>
<keyword evidence="5" id="KW-0238">DNA-binding</keyword>
<evidence type="ECO:0000256" key="4">
    <source>
        <dbReference type="ARBA" id="ARBA00023015"/>
    </source>
</evidence>
<accession>A0A381S2R3</accession>
<dbReference type="Pfam" id="PF03477">
    <property type="entry name" value="ATP-cone"/>
    <property type="match status" value="1"/>
</dbReference>
<feature type="domain" description="ATP-cone" evidence="7">
    <location>
        <begin position="49"/>
        <end position="140"/>
    </location>
</feature>
<dbReference type="EMBL" id="UINC01002526">
    <property type="protein sequence ID" value="SUZ97618.1"/>
    <property type="molecule type" value="Genomic_DNA"/>
</dbReference>
<dbReference type="GO" id="GO:0045892">
    <property type="term" value="P:negative regulation of DNA-templated transcription"/>
    <property type="evidence" value="ECO:0007669"/>
    <property type="project" value="InterPro"/>
</dbReference>